<dbReference type="Proteomes" id="UP000464735">
    <property type="component" value="Chromosome"/>
</dbReference>
<accession>A0AAJ4EK74</accession>
<reference evidence="1 2" key="1">
    <citation type="submission" date="2019-11" db="EMBL/GenBank/DDBJ databases">
        <title>Whole genome sequencing and comparative genomics analyses of five strains of Spiroplasma citri.</title>
        <authorList>
            <person name="Yokomi R."/>
            <person name="Chen J."/>
            <person name="Rattner R."/>
            <person name="Vidalakis G."/>
        </authorList>
    </citation>
    <scope>NUCLEOTIDE SEQUENCE [LARGE SCALE GENOMIC DNA]</scope>
    <source>
        <strain evidence="1 2">BR12</strain>
    </source>
</reference>
<dbReference type="RefSeq" id="WP_157092865.1">
    <property type="nucleotide sequence ID" value="NZ_CP046368.1"/>
</dbReference>
<protein>
    <submittedName>
        <fullName evidence="1">Uncharacterized protein</fullName>
    </submittedName>
</protein>
<gene>
    <name evidence="1" type="ORF">GL298_06235</name>
</gene>
<evidence type="ECO:0000313" key="2">
    <source>
        <dbReference type="Proteomes" id="UP000464735"/>
    </source>
</evidence>
<evidence type="ECO:0000313" key="1">
    <source>
        <dbReference type="EMBL" id="QIA69129.1"/>
    </source>
</evidence>
<dbReference type="KEGG" id="sck:SCITRI_001086"/>
<name>A0AAJ4EK74_SPICI</name>
<organism evidence="1 2">
    <name type="scientific">Spiroplasma citri</name>
    <dbReference type="NCBI Taxonomy" id="2133"/>
    <lineage>
        <taxon>Bacteria</taxon>
        <taxon>Bacillati</taxon>
        <taxon>Mycoplasmatota</taxon>
        <taxon>Mollicutes</taxon>
        <taxon>Entomoplasmatales</taxon>
        <taxon>Spiroplasmataceae</taxon>
        <taxon>Spiroplasma</taxon>
    </lineage>
</organism>
<dbReference type="EMBL" id="CP046368">
    <property type="protein sequence ID" value="QIA69129.1"/>
    <property type="molecule type" value="Genomic_DNA"/>
</dbReference>
<proteinExistence type="predicted"/>
<sequence length="136" mass="16424">MKFVKSINNMWKDEDGKVYTEEDLFNEALEECHSEESAYDYIDTLIAEKNLEEIFNMTKEEFNTKYKDKFRINDYCDLEQRIECDCDHCQECKYSKSKQWSILINIEGEFEMICDYVKYLKNNFSYLNCHTCGEEI</sequence>
<dbReference type="AlphaFoldDB" id="A0AAJ4EK74"/>